<sequence>MLRKIFNFFSRKNSKQTVSKKLETNKEIEEDWTDENSQFQKRFRESQARIPSNMIDDTNDYLGMASEAKYKAIEALENKQFDLAWKIEHERIMHYTNHALKNGYTTNETLGLLATIYSSLSSILQAEEKHTLSLAFYLYSVQCNGFVNEGVQASIRRICRKGKLKHFDSNIEEFLNKHVASEKEKHADLSFCQSEVVRWESEAPFYSDDVQEMMKHYKSTSGYLSLVNGVSKNIEKSLIENNVETIELLIAVEAEELINIKGIGKVALQKINNSLEFMRN</sequence>
<dbReference type="EMBL" id="CP134146">
    <property type="protein sequence ID" value="WNC69949.1"/>
    <property type="molecule type" value="Genomic_DNA"/>
</dbReference>
<reference evidence="2" key="1">
    <citation type="submission" date="2023-09" db="EMBL/GenBank/DDBJ databases">
        <authorList>
            <person name="Zhang C."/>
        </authorList>
    </citation>
    <scope>NUCLEOTIDE SEQUENCE [LARGE SCALE GENOMIC DNA]</scope>
    <source>
        <strain evidence="2">SQ345</strain>
    </source>
</reference>
<organism evidence="1 2">
    <name type="scientific">Thalassotalea nanhaiensis</name>
    <dbReference type="NCBI Taxonomy" id="3065648"/>
    <lineage>
        <taxon>Bacteria</taxon>
        <taxon>Pseudomonadati</taxon>
        <taxon>Pseudomonadota</taxon>
        <taxon>Gammaproteobacteria</taxon>
        <taxon>Alteromonadales</taxon>
        <taxon>Colwelliaceae</taxon>
        <taxon>Thalassotalea</taxon>
    </lineage>
</organism>
<gene>
    <name evidence="1" type="ORF">RI845_07380</name>
</gene>
<dbReference type="Gene3D" id="1.10.150.20">
    <property type="entry name" value="5' to 3' exonuclease, C-terminal subdomain"/>
    <property type="match status" value="1"/>
</dbReference>
<accession>A0ABY9TQD6</accession>
<protein>
    <submittedName>
        <fullName evidence="1">Helix-hairpin-helix domain-containing protein</fullName>
    </submittedName>
</protein>
<proteinExistence type="predicted"/>
<dbReference type="RefSeq" id="WP_348389091.1">
    <property type="nucleotide sequence ID" value="NZ_CP134146.1"/>
</dbReference>
<name>A0ABY9TQD6_9GAMM</name>
<evidence type="ECO:0000313" key="1">
    <source>
        <dbReference type="EMBL" id="WNC69949.1"/>
    </source>
</evidence>
<keyword evidence="2" id="KW-1185">Reference proteome</keyword>
<dbReference type="Proteomes" id="UP001248581">
    <property type="component" value="Chromosome"/>
</dbReference>
<evidence type="ECO:0000313" key="2">
    <source>
        <dbReference type="Proteomes" id="UP001248581"/>
    </source>
</evidence>